<dbReference type="InterPro" id="IPR053858">
    <property type="entry name" value="Arb2_dom"/>
</dbReference>
<dbReference type="PANTHER" id="PTHR21357:SF3">
    <property type="entry name" value="COTRANSCRIPTIONAL REGULATOR FAM172A"/>
    <property type="match status" value="1"/>
</dbReference>
<evidence type="ECO:0000259" key="2">
    <source>
        <dbReference type="Pfam" id="PF22749"/>
    </source>
</evidence>
<dbReference type="GO" id="GO:0035197">
    <property type="term" value="F:siRNA binding"/>
    <property type="evidence" value="ECO:0007669"/>
    <property type="project" value="TreeGrafter"/>
</dbReference>
<dbReference type="AlphaFoldDB" id="A0A9D4AU17"/>
<feature type="region of interest" description="Disordered" evidence="1">
    <location>
        <begin position="28"/>
        <end position="48"/>
    </location>
</feature>
<name>A0A9D4AU17_9SAUR</name>
<accession>A0A9D4AU17</accession>
<gene>
    <name evidence="3" type="ORF">KIL84_013115</name>
</gene>
<dbReference type="GO" id="GO:0005634">
    <property type="term" value="C:nucleus"/>
    <property type="evidence" value="ECO:0007669"/>
    <property type="project" value="TreeGrafter"/>
</dbReference>
<dbReference type="PANTHER" id="PTHR21357">
    <property type="entry name" value="FAM172 FAMILY PROTEIN HOMOLOG CG10038"/>
    <property type="match status" value="1"/>
</dbReference>
<dbReference type="InterPro" id="IPR048263">
    <property type="entry name" value="Arb2"/>
</dbReference>
<evidence type="ECO:0000313" key="3">
    <source>
        <dbReference type="EMBL" id="KAH1168525.1"/>
    </source>
</evidence>
<dbReference type="Pfam" id="PF22749">
    <property type="entry name" value="Arb2"/>
    <property type="match status" value="1"/>
</dbReference>
<organism evidence="3 4">
    <name type="scientific">Mauremys mutica</name>
    <name type="common">yellowpond turtle</name>
    <dbReference type="NCBI Taxonomy" id="74926"/>
    <lineage>
        <taxon>Eukaryota</taxon>
        <taxon>Metazoa</taxon>
        <taxon>Chordata</taxon>
        <taxon>Craniata</taxon>
        <taxon>Vertebrata</taxon>
        <taxon>Euteleostomi</taxon>
        <taxon>Archelosauria</taxon>
        <taxon>Testudinata</taxon>
        <taxon>Testudines</taxon>
        <taxon>Cryptodira</taxon>
        <taxon>Durocryptodira</taxon>
        <taxon>Testudinoidea</taxon>
        <taxon>Geoemydidae</taxon>
        <taxon>Geoemydinae</taxon>
        <taxon>Mauremys</taxon>
    </lineage>
</organism>
<comment type="caution">
    <text evidence="3">The sequence shown here is derived from an EMBL/GenBank/DDBJ whole genome shotgun (WGS) entry which is preliminary data.</text>
</comment>
<protein>
    <recommendedName>
        <fullName evidence="2">Arb2 domain-containing protein</fullName>
    </recommendedName>
</protein>
<sequence>MRTILKWKRQKPKYSCPLIAQMNLQKREKEKIKSKKKQRSDVTSTKSIGTRRKKKKLCSCILEIMALLKNMQFMCGTTLLLSQQLKTYFFVAHSYGGLAFVELMIQREADVKNKVTAVALTDSVHNVWHQEAGKTIREWMRENCCNWVSSSEPLDTSVESMLPDCPRVSAGNYNGIFEAKDCNSNNFGAAVAHVR</sequence>
<feature type="domain" description="Arb2" evidence="2">
    <location>
        <begin position="65"/>
        <end position="154"/>
    </location>
</feature>
<proteinExistence type="predicted"/>
<dbReference type="Proteomes" id="UP000827986">
    <property type="component" value="Unassembled WGS sequence"/>
</dbReference>
<keyword evidence="4" id="KW-1185">Reference proteome</keyword>
<evidence type="ECO:0000256" key="1">
    <source>
        <dbReference type="SAM" id="MobiDB-lite"/>
    </source>
</evidence>
<evidence type="ECO:0000313" key="4">
    <source>
        <dbReference type="Proteomes" id="UP000827986"/>
    </source>
</evidence>
<dbReference type="EMBL" id="JAHDVG010000485">
    <property type="protein sequence ID" value="KAH1168525.1"/>
    <property type="molecule type" value="Genomic_DNA"/>
</dbReference>
<dbReference type="GO" id="GO:0031048">
    <property type="term" value="P:regulatory ncRNA-mediated heterochromatin formation"/>
    <property type="evidence" value="ECO:0007669"/>
    <property type="project" value="TreeGrafter"/>
</dbReference>
<reference evidence="3" key="1">
    <citation type="submission" date="2021-09" db="EMBL/GenBank/DDBJ databases">
        <title>The genome of Mauremys mutica provides insights into the evolution of semi-aquatic lifestyle.</title>
        <authorList>
            <person name="Gong S."/>
            <person name="Gao Y."/>
        </authorList>
    </citation>
    <scope>NUCLEOTIDE SEQUENCE</scope>
    <source>
        <strain evidence="3">MM-2020</strain>
        <tissue evidence="3">Muscle</tissue>
    </source>
</reference>